<reference evidence="2" key="1">
    <citation type="journal article" date="2020" name="Microbiol. Resour. Announc.">
        <title>Draft Genome Sequences of Thiorhodococcus mannitoliphagus and Thiorhodococcus minor, Purple Sulfur Photosynthetic Bacteria in the Gammaproteobacterial Family Chromatiaceae.</title>
        <authorList>
            <person name="Aviles F.A."/>
            <person name="Meyer T.E."/>
            <person name="Kyndt J.A."/>
        </authorList>
    </citation>
    <scope>NUCLEOTIDE SEQUENCE [LARGE SCALE GENOMIC DNA]</scope>
    <source>
        <strain evidence="2">DSM 18266</strain>
    </source>
</reference>
<protein>
    <submittedName>
        <fullName evidence="1">Uncharacterized protein</fullName>
    </submittedName>
</protein>
<dbReference type="AlphaFoldDB" id="A0A6P1DY82"/>
<comment type="caution">
    <text evidence="1">The sequence shown here is derived from an EMBL/GenBank/DDBJ whole genome shotgun (WGS) entry which is preliminary data.</text>
</comment>
<sequence length="60" mass="6807">MRVYFPPDAKGLLSVMDPCLRRRDPVAGQSRVAQKRAEALVLADRVTFKVLDHLEDRLSV</sequence>
<evidence type="ECO:0000313" key="1">
    <source>
        <dbReference type="EMBL" id="NEX21102.1"/>
    </source>
</evidence>
<dbReference type="EMBL" id="JAAIJR010000045">
    <property type="protein sequence ID" value="NEX21102.1"/>
    <property type="molecule type" value="Genomic_DNA"/>
</dbReference>
<name>A0A6P1DY82_9GAMM</name>
<organism evidence="1 2">
    <name type="scientific">Thiorhodococcus mannitoliphagus</name>
    <dbReference type="NCBI Taxonomy" id="329406"/>
    <lineage>
        <taxon>Bacteria</taxon>
        <taxon>Pseudomonadati</taxon>
        <taxon>Pseudomonadota</taxon>
        <taxon>Gammaproteobacteria</taxon>
        <taxon>Chromatiales</taxon>
        <taxon>Chromatiaceae</taxon>
        <taxon>Thiorhodococcus</taxon>
    </lineage>
</organism>
<gene>
    <name evidence="1" type="ORF">G3480_12400</name>
</gene>
<reference evidence="1 2" key="2">
    <citation type="submission" date="2020-02" db="EMBL/GenBank/DDBJ databases">
        <title>Genome sequences of Thiorhodococcus mannitoliphagus and Thiorhodococcus minor, purple sulfur photosynthetic bacteria in the gammaproteobacterial family, Chromatiaceae.</title>
        <authorList>
            <person name="Aviles F.A."/>
            <person name="Meyer T.E."/>
            <person name="Kyndt J.A."/>
        </authorList>
    </citation>
    <scope>NUCLEOTIDE SEQUENCE [LARGE SCALE GENOMIC DNA]</scope>
    <source>
        <strain evidence="1 2">DSM 18266</strain>
    </source>
</reference>
<evidence type="ECO:0000313" key="2">
    <source>
        <dbReference type="Proteomes" id="UP000471640"/>
    </source>
</evidence>
<accession>A0A6P1DY82</accession>
<dbReference type="Proteomes" id="UP000471640">
    <property type="component" value="Unassembled WGS sequence"/>
</dbReference>
<dbReference type="RefSeq" id="WP_164654207.1">
    <property type="nucleotide sequence ID" value="NZ_JAAIJR010000045.1"/>
</dbReference>
<keyword evidence="2" id="KW-1185">Reference proteome</keyword>
<proteinExistence type="predicted"/>